<feature type="transmembrane region" description="Helical" evidence="1">
    <location>
        <begin position="21"/>
        <end position="40"/>
    </location>
</feature>
<dbReference type="EMBL" id="CP007130">
    <property type="protein sequence ID" value="AHG93896.1"/>
    <property type="molecule type" value="Genomic_DNA"/>
</dbReference>
<accession>W0RT77</accession>
<evidence type="ECO:0000313" key="2">
    <source>
        <dbReference type="EMBL" id="AHG93896.1"/>
    </source>
</evidence>
<name>W0RT77_9BACT</name>
<dbReference type="Proteomes" id="UP000019151">
    <property type="component" value="Plasmid 2"/>
</dbReference>
<dbReference type="RefSeq" id="WP_025415185.1">
    <property type="nucleotide sequence ID" value="NZ_CP007130.1"/>
</dbReference>
<keyword evidence="1" id="KW-0472">Membrane</keyword>
<protein>
    <recommendedName>
        <fullName evidence="4">Prepilin-type N-terminal cleavage/methylation domain-containing protein</fullName>
    </recommendedName>
</protein>
<gene>
    <name evidence="2" type="ORF">J421_6361</name>
</gene>
<evidence type="ECO:0008006" key="4">
    <source>
        <dbReference type="Google" id="ProtNLM"/>
    </source>
</evidence>
<reference evidence="2 3" key="1">
    <citation type="journal article" date="2014" name="Genome Announc.">
        <title>Genome Sequence and Methylome of Soil Bacterium Gemmatirosa kalamazoonensis KBS708T, a Member of the Rarely Cultivated Gemmatimonadetes Phylum.</title>
        <authorList>
            <person name="Debruyn J.M."/>
            <person name="Radosevich M."/>
            <person name="Wommack K.E."/>
            <person name="Polson S.W."/>
            <person name="Hauser L.J."/>
            <person name="Fawaz M.N."/>
            <person name="Korlach J."/>
            <person name="Tsai Y.C."/>
        </authorList>
    </citation>
    <scope>NUCLEOTIDE SEQUENCE [LARGE SCALE GENOMIC DNA]</scope>
    <source>
        <strain evidence="2 3">KBS708</strain>
        <plasmid evidence="3">Plasmid 2</plasmid>
    </source>
</reference>
<evidence type="ECO:0000256" key="1">
    <source>
        <dbReference type="SAM" id="Phobius"/>
    </source>
</evidence>
<geneLocation type="plasmid" evidence="2 3">
    <name>2</name>
</geneLocation>
<sequence>MPLTPRSGRRAARPGFSIVELLVTIVLVLVIGGAVAKVFVTQLRGYNRTRESVAIQRDLRTGLGLLPVDLRAASVQLGDVVSMSDSAVRLRANFGTSVICGRPTTSTLDLPPQNLARNVLTSWYTDPKPGDWVAVYVTNDLDPSNDSWRMLQIVSIGAAPSTSCPGAPFTDPVLDPPASKPRWRVTLNDTVSVVDGGPGRPVRFLRLVRYALYQASTTTKRWYLGYADSVGGKWNATEAVAGPFAPYAATGSGVRFRYYDTTGVLLPTPPGLGARIGRVDVTLRGAARVRGEKDTVVVRDSLLLRIALRNRQTQ</sequence>
<keyword evidence="2" id="KW-0614">Plasmid</keyword>
<dbReference type="eggNOG" id="ENOG5033YB8">
    <property type="taxonomic scope" value="Bacteria"/>
</dbReference>
<evidence type="ECO:0000313" key="3">
    <source>
        <dbReference type="Proteomes" id="UP000019151"/>
    </source>
</evidence>
<dbReference type="AlphaFoldDB" id="W0RT77"/>
<organism evidence="2 3">
    <name type="scientific">Gemmatirosa kalamazoonensis</name>
    <dbReference type="NCBI Taxonomy" id="861299"/>
    <lineage>
        <taxon>Bacteria</taxon>
        <taxon>Pseudomonadati</taxon>
        <taxon>Gemmatimonadota</taxon>
        <taxon>Gemmatimonadia</taxon>
        <taxon>Gemmatimonadales</taxon>
        <taxon>Gemmatimonadaceae</taxon>
        <taxon>Gemmatirosa</taxon>
    </lineage>
</organism>
<keyword evidence="1" id="KW-0812">Transmembrane</keyword>
<dbReference type="HOGENOM" id="CLU_884978_0_0_0"/>
<proteinExistence type="predicted"/>
<dbReference type="KEGG" id="gba:J421_6361"/>
<keyword evidence="1" id="KW-1133">Transmembrane helix</keyword>
<dbReference type="OrthoDB" id="9845024at2"/>
<dbReference type="InParanoid" id="W0RT77"/>
<keyword evidence="3" id="KW-1185">Reference proteome</keyword>